<dbReference type="AlphaFoldDB" id="A0A420IQ10"/>
<accession>A0A420IQ10</accession>
<dbReference type="SUPFAM" id="SSF52743">
    <property type="entry name" value="Subtilisin-like"/>
    <property type="match status" value="1"/>
</dbReference>
<reference evidence="7 8" key="1">
    <citation type="journal article" date="2018" name="BMC Genomics">
        <title>Comparative genome analyses reveal sequence features reflecting distinct modes of host-adaptation between dicot and monocot powdery mildew.</title>
        <authorList>
            <person name="Wu Y."/>
            <person name="Ma X."/>
            <person name="Pan Z."/>
            <person name="Kale S.D."/>
            <person name="Song Y."/>
            <person name="King H."/>
            <person name="Zhang Q."/>
            <person name="Presley C."/>
            <person name="Deng X."/>
            <person name="Wei C.I."/>
            <person name="Xiao S."/>
        </authorList>
    </citation>
    <scope>NUCLEOTIDE SEQUENCE [LARGE SCALE GENOMIC DNA]</scope>
    <source>
        <strain evidence="7">UMSG1</strain>
    </source>
</reference>
<dbReference type="EMBL" id="MCBS01022576">
    <property type="protein sequence ID" value="RKF76649.1"/>
    <property type="molecule type" value="Genomic_DNA"/>
</dbReference>
<dbReference type="Gene3D" id="3.40.50.200">
    <property type="entry name" value="Peptidase S8/S53 domain"/>
    <property type="match status" value="1"/>
</dbReference>
<organism evidence="7 8">
    <name type="scientific">Golovinomyces cichoracearum</name>
    <dbReference type="NCBI Taxonomy" id="62708"/>
    <lineage>
        <taxon>Eukaryota</taxon>
        <taxon>Fungi</taxon>
        <taxon>Dikarya</taxon>
        <taxon>Ascomycota</taxon>
        <taxon>Pezizomycotina</taxon>
        <taxon>Leotiomycetes</taxon>
        <taxon>Erysiphales</taxon>
        <taxon>Erysiphaceae</taxon>
        <taxon>Golovinomyces</taxon>
    </lineage>
</organism>
<protein>
    <submittedName>
        <fullName evidence="7">Subtilisin-like protease</fullName>
    </submittedName>
</protein>
<dbReference type="GO" id="GO:0004252">
    <property type="term" value="F:serine-type endopeptidase activity"/>
    <property type="evidence" value="ECO:0007669"/>
    <property type="project" value="InterPro"/>
</dbReference>
<evidence type="ECO:0000256" key="5">
    <source>
        <dbReference type="PROSITE-ProRule" id="PRU01240"/>
    </source>
</evidence>
<keyword evidence="3" id="KW-0378">Hydrolase</keyword>
<evidence type="ECO:0000259" key="6">
    <source>
        <dbReference type="Pfam" id="PF00082"/>
    </source>
</evidence>
<sequence length="225" mass="24639">MDIATEWKPLLCKHMFLDQSIFGYSITYDTRVDENADFCGKLLLAPEPEPCSTQNDVRHETEYQVKAKFWEQLEPAKSYAAVKGGIHFAVAAGYDNRNSCDHSPSAAQLAVTFGASRLDDTRAYFSLYRKSIAIFTPGLEIQSVWIGSKSAVNTISGTSMASSHIAGVLAYYFSLQPELDSDCAVHSMTPKKMKEILISTGTKNVLTDLPSDTANFLAWNGGGSS</sequence>
<dbReference type="InterPro" id="IPR000209">
    <property type="entry name" value="Peptidase_S8/S53_dom"/>
</dbReference>
<evidence type="ECO:0000256" key="3">
    <source>
        <dbReference type="ARBA" id="ARBA00022801"/>
    </source>
</evidence>
<feature type="domain" description="Peptidase S8/S53" evidence="6">
    <location>
        <begin position="62"/>
        <end position="204"/>
    </location>
</feature>
<evidence type="ECO:0000256" key="2">
    <source>
        <dbReference type="ARBA" id="ARBA00022670"/>
    </source>
</evidence>
<dbReference type="PANTHER" id="PTHR43806:SF11">
    <property type="entry name" value="CEREVISIN-RELATED"/>
    <property type="match status" value="1"/>
</dbReference>
<comment type="caution">
    <text evidence="7">The sequence shown here is derived from an EMBL/GenBank/DDBJ whole genome shotgun (WGS) entry which is preliminary data.</text>
</comment>
<name>A0A420IQ10_9PEZI</name>
<evidence type="ECO:0000313" key="7">
    <source>
        <dbReference type="EMBL" id="RKF76649.1"/>
    </source>
</evidence>
<dbReference type="GO" id="GO:0006508">
    <property type="term" value="P:proteolysis"/>
    <property type="evidence" value="ECO:0007669"/>
    <property type="project" value="UniProtKB-KW"/>
</dbReference>
<keyword evidence="4" id="KW-0720">Serine protease</keyword>
<dbReference type="Proteomes" id="UP000285326">
    <property type="component" value="Unassembled WGS sequence"/>
</dbReference>
<gene>
    <name evidence="7" type="ORF">GcM1_225017</name>
</gene>
<comment type="similarity">
    <text evidence="1 5">Belongs to the peptidase S8 family.</text>
</comment>
<dbReference type="Pfam" id="PF00082">
    <property type="entry name" value="Peptidase_S8"/>
    <property type="match status" value="1"/>
</dbReference>
<evidence type="ECO:0000256" key="4">
    <source>
        <dbReference type="ARBA" id="ARBA00022825"/>
    </source>
</evidence>
<evidence type="ECO:0000256" key="1">
    <source>
        <dbReference type="ARBA" id="ARBA00011073"/>
    </source>
</evidence>
<comment type="caution">
    <text evidence="5">Lacks conserved residue(s) required for the propagation of feature annotation.</text>
</comment>
<keyword evidence="2 7" id="KW-0645">Protease</keyword>
<dbReference type="InterPro" id="IPR036852">
    <property type="entry name" value="Peptidase_S8/S53_dom_sf"/>
</dbReference>
<evidence type="ECO:0000313" key="8">
    <source>
        <dbReference type="Proteomes" id="UP000285326"/>
    </source>
</evidence>
<dbReference type="PANTHER" id="PTHR43806">
    <property type="entry name" value="PEPTIDASE S8"/>
    <property type="match status" value="1"/>
</dbReference>
<dbReference type="PROSITE" id="PS51892">
    <property type="entry name" value="SUBTILASE"/>
    <property type="match status" value="1"/>
</dbReference>
<dbReference type="InterPro" id="IPR050131">
    <property type="entry name" value="Peptidase_S8_subtilisin-like"/>
</dbReference>
<proteinExistence type="inferred from homology"/>